<sequence>MMTVTFEGSAAEVLSEMQVFLKNSVTPKGSTVEVTPEKVTLACTAAPQISKVKIPDSAPKAAKSPAVPVQLPTVPVAQAKEYTQAEILAACGPLMDAGKVPELTQIIQEFGVASMMEIPQEKYGELAVKLRAMGAKL</sequence>
<evidence type="ECO:0000313" key="1">
    <source>
        <dbReference type="EMBL" id="EEW97368.1"/>
    </source>
</evidence>
<dbReference type="STRING" id="592028.GCWU000321_01361"/>
<accession>C9LP82</accession>
<name>C9LP82_9FIRM</name>
<keyword evidence="2" id="KW-1185">Reference proteome</keyword>
<dbReference type="RefSeq" id="WP_007070301.1">
    <property type="nucleotide sequence ID" value="NZ_GG698602.1"/>
</dbReference>
<dbReference type="HOGENOM" id="CLU_143406_0_0_9"/>
<evidence type="ECO:0000313" key="2">
    <source>
        <dbReference type="Proteomes" id="UP000004736"/>
    </source>
</evidence>
<dbReference type="OrthoDB" id="1958118at2"/>
<proteinExistence type="predicted"/>
<dbReference type="GeneID" id="78278486"/>
<gene>
    <name evidence="1" type="ORF">GCWU000321_01361</name>
</gene>
<comment type="caution">
    <text evidence="1">The sequence shown here is derived from an EMBL/GenBank/DDBJ whole genome shotgun (WGS) entry which is preliminary data.</text>
</comment>
<dbReference type="AlphaFoldDB" id="C9LP82"/>
<reference evidence="1" key="1">
    <citation type="submission" date="2009-09" db="EMBL/GenBank/DDBJ databases">
        <authorList>
            <person name="Weinstock G."/>
            <person name="Sodergren E."/>
            <person name="Clifton S."/>
            <person name="Fulton L."/>
            <person name="Fulton B."/>
            <person name="Courtney L."/>
            <person name="Fronick C."/>
            <person name="Harrison M."/>
            <person name="Strong C."/>
            <person name="Farmer C."/>
            <person name="Delahaunty K."/>
            <person name="Markovic C."/>
            <person name="Hall O."/>
            <person name="Minx P."/>
            <person name="Tomlinson C."/>
            <person name="Mitreva M."/>
            <person name="Nelson J."/>
            <person name="Hou S."/>
            <person name="Wollam A."/>
            <person name="Pepin K.H."/>
            <person name="Johnson M."/>
            <person name="Bhonagiri V."/>
            <person name="Nash W.E."/>
            <person name="Warren W."/>
            <person name="Chinwalla A."/>
            <person name="Mardis E.R."/>
            <person name="Wilson R.K."/>
        </authorList>
    </citation>
    <scope>NUCLEOTIDE SEQUENCE [LARGE SCALE GENOMIC DNA]</scope>
    <source>
        <strain evidence="1">DSM 15470</strain>
    </source>
</reference>
<dbReference type="eggNOG" id="ENOG5033284">
    <property type="taxonomic scope" value="Bacteria"/>
</dbReference>
<organism evidence="1 2">
    <name type="scientific">Dialister invisus DSM 15470</name>
    <dbReference type="NCBI Taxonomy" id="592028"/>
    <lineage>
        <taxon>Bacteria</taxon>
        <taxon>Bacillati</taxon>
        <taxon>Bacillota</taxon>
        <taxon>Negativicutes</taxon>
        <taxon>Veillonellales</taxon>
        <taxon>Veillonellaceae</taxon>
        <taxon>Dialister</taxon>
    </lineage>
</organism>
<protein>
    <submittedName>
        <fullName evidence="1">Uncharacterized protein</fullName>
    </submittedName>
</protein>
<dbReference type="Proteomes" id="UP000004736">
    <property type="component" value="Unassembled WGS sequence"/>
</dbReference>
<dbReference type="EMBL" id="ACIM02000001">
    <property type="protein sequence ID" value="EEW97368.1"/>
    <property type="molecule type" value="Genomic_DNA"/>
</dbReference>